<evidence type="ECO:0000256" key="2">
    <source>
        <dbReference type="ARBA" id="ARBA00022723"/>
    </source>
</evidence>
<feature type="compositionally biased region" description="Basic and acidic residues" evidence="8">
    <location>
        <begin position="96"/>
        <end position="105"/>
    </location>
</feature>
<name>A0AAD4CBI5_ASPNN</name>
<reference evidence="10" key="2">
    <citation type="submission" date="2020-02" db="EMBL/GenBank/DDBJ databases">
        <authorList>
            <person name="Gilchrist C.L.M."/>
            <person name="Chooi Y.-H."/>
        </authorList>
    </citation>
    <scope>NUCLEOTIDE SEQUENCE</scope>
    <source>
        <strain evidence="10">MST-FP2251</strain>
    </source>
</reference>
<keyword evidence="7" id="KW-0539">Nucleus</keyword>
<dbReference type="GO" id="GO:0008270">
    <property type="term" value="F:zinc ion binding"/>
    <property type="evidence" value="ECO:0007669"/>
    <property type="project" value="InterPro"/>
</dbReference>
<organism evidence="10 11">
    <name type="scientific">Aspergillus nanangensis</name>
    <dbReference type="NCBI Taxonomy" id="2582783"/>
    <lineage>
        <taxon>Eukaryota</taxon>
        <taxon>Fungi</taxon>
        <taxon>Dikarya</taxon>
        <taxon>Ascomycota</taxon>
        <taxon>Pezizomycotina</taxon>
        <taxon>Eurotiomycetes</taxon>
        <taxon>Eurotiomycetidae</taxon>
        <taxon>Eurotiales</taxon>
        <taxon>Aspergillaceae</taxon>
        <taxon>Aspergillus</taxon>
        <taxon>Aspergillus subgen. Circumdati</taxon>
    </lineage>
</organism>
<keyword evidence="6" id="KW-0804">Transcription</keyword>
<dbReference type="PANTHER" id="PTHR47782:SF12">
    <property type="entry name" value="ZN(II)2CYS6 TRANSCRIPTION FACTOR (EUROFUNG)"/>
    <property type="match status" value="1"/>
</dbReference>
<gene>
    <name evidence="10" type="ORF">FE257_003502</name>
</gene>
<evidence type="ECO:0000256" key="3">
    <source>
        <dbReference type="ARBA" id="ARBA00022833"/>
    </source>
</evidence>
<sequence length="708" mass="80065">MGNSNEEKQPPRLPACQSCYTKKAKCDNKRPKCAPCTKSDQACLTVSLDGHKPISREFIYELEQNVRTLQTELADTETTTHSVTHSPESVLENTALDDHNGDDAQNRNRLENDVSLSPNFTEGAGISFMSLLFTDTRWREQNQKLLHNLSKPATIIETEVQPNPLPEAEEALIVFNSYLSGSHIQNPFLLRRYVQDFYGRVFPDDTGGSPVHLSKHDEYRVFMILAIGSTALYRAGQHTKHPYGYFLTAMQKVGTDLLSRGLDSIQDLLLVSRFGIYHHIGTSIWEIIQLCMRMCIEQGLHRGVKSTPRGNLSLLQEQLQRRVFWQCYMMNRYSSVMLDRPPAITDKDIDVGFPADADDEELDAAEKSGSFLDLDAYCRVAAAAGSTPMRTTEMSVLFLCLRLRKITSKIHTKFQQKANSPGKQELLTIDLVATSGMIYSDLDELLMELEEWRMLAPVFETPRCLYETQEWYDLLLMRERLLLVRKAIDLVPKRNKTPPQDLLSLCLQFAVGTIMTFCPLFEQRRVTYTRSYFQTLFTAGLSVMFCVSVATDHDSDLVRSAKEAVETCERILKIMVKELPDAIPYVAVYEALRVDILGKLNRILHDIAVPVGISLEHRVQLDHTNVLGESSGPGQCTGQVPVQFPPQWPLPDPTLEAPMEETHQATLDHSLLSWDLFGDRIFWNIEAGMLGEYVYGDPNASALLDDSI</sequence>
<evidence type="ECO:0000256" key="8">
    <source>
        <dbReference type="SAM" id="MobiDB-lite"/>
    </source>
</evidence>
<dbReference type="GO" id="GO:0006351">
    <property type="term" value="P:DNA-templated transcription"/>
    <property type="evidence" value="ECO:0007669"/>
    <property type="project" value="InterPro"/>
</dbReference>
<dbReference type="GO" id="GO:0045944">
    <property type="term" value="P:positive regulation of transcription by RNA polymerase II"/>
    <property type="evidence" value="ECO:0007669"/>
    <property type="project" value="TreeGrafter"/>
</dbReference>
<dbReference type="EMBL" id="VCAU01000166">
    <property type="protein sequence ID" value="KAF9883419.1"/>
    <property type="molecule type" value="Genomic_DNA"/>
</dbReference>
<dbReference type="PANTHER" id="PTHR47782">
    <property type="entry name" value="ZN(II)2CYS6 TRANSCRIPTION FACTOR (EUROFUNG)-RELATED"/>
    <property type="match status" value="1"/>
</dbReference>
<reference evidence="10" key="1">
    <citation type="journal article" date="2019" name="Beilstein J. Org. Chem.">
        <title>Nanangenines: drimane sesquiterpenoids as the dominant metabolite cohort of a novel Australian fungus, Aspergillus nanangensis.</title>
        <authorList>
            <person name="Lacey H.J."/>
            <person name="Gilchrist C.L.M."/>
            <person name="Crombie A."/>
            <person name="Kalaitzis J.A."/>
            <person name="Vuong D."/>
            <person name="Rutledge P.J."/>
            <person name="Turner P."/>
            <person name="Pitt J.I."/>
            <person name="Lacey E."/>
            <person name="Chooi Y.H."/>
            <person name="Piggott A.M."/>
        </authorList>
    </citation>
    <scope>NUCLEOTIDE SEQUENCE</scope>
    <source>
        <strain evidence="10">MST-FP2251</strain>
    </source>
</reference>
<evidence type="ECO:0000256" key="5">
    <source>
        <dbReference type="ARBA" id="ARBA00023125"/>
    </source>
</evidence>
<dbReference type="Gene3D" id="4.10.240.10">
    <property type="entry name" value="Zn(2)-C6 fungal-type DNA-binding domain"/>
    <property type="match status" value="1"/>
</dbReference>
<dbReference type="Proteomes" id="UP001194746">
    <property type="component" value="Unassembled WGS sequence"/>
</dbReference>
<dbReference type="Pfam" id="PF04082">
    <property type="entry name" value="Fungal_trans"/>
    <property type="match status" value="1"/>
</dbReference>
<keyword evidence="4" id="KW-0805">Transcription regulation</keyword>
<dbReference type="InterPro" id="IPR052202">
    <property type="entry name" value="Yeast_MetPath_Reg"/>
</dbReference>
<accession>A0AAD4CBI5</accession>
<feature type="region of interest" description="Disordered" evidence="8">
    <location>
        <begin position="74"/>
        <end position="105"/>
    </location>
</feature>
<dbReference type="GO" id="GO:0005634">
    <property type="term" value="C:nucleus"/>
    <property type="evidence" value="ECO:0007669"/>
    <property type="project" value="UniProtKB-SubCell"/>
</dbReference>
<comment type="subcellular location">
    <subcellularLocation>
        <location evidence="1">Nucleus</location>
    </subcellularLocation>
</comment>
<keyword evidence="11" id="KW-1185">Reference proteome</keyword>
<keyword evidence="5" id="KW-0238">DNA-binding</keyword>
<dbReference type="CDD" id="cd12148">
    <property type="entry name" value="fungal_TF_MHR"/>
    <property type="match status" value="1"/>
</dbReference>
<protein>
    <recommendedName>
        <fullName evidence="9">Zn(2)-C6 fungal-type domain-containing protein</fullName>
    </recommendedName>
</protein>
<dbReference type="PROSITE" id="PS50048">
    <property type="entry name" value="ZN2_CY6_FUNGAL_2"/>
    <property type="match status" value="1"/>
</dbReference>
<evidence type="ECO:0000256" key="7">
    <source>
        <dbReference type="ARBA" id="ARBA00023242"/>
    </source>
</evidence>
<dbReference type="InterPro" id="IPR007219">
    <property type="entry name" value="XnlR_reg_dom"/>
</dbReference>
<dbReference type="AlphaFoldDB" id="A0AAD4CBI5"/>
<dbReference type="InterPro" id="IPR036864">
    <property type="entry name" value="Zn2-C6_fun-type_DNA-bd_sf"/>
</dbReference>
<evidence type="ECO:0000259" key="9">
    <source>
        <dbReference type="PROSITE" id="PS50048"/>
    </source>
</evidence>
<comment type="caution">
    <text evidence="10">The sequence shown here is derived from an EMBL/GenBank/DDBJ whole genome shotgun (WGS) entry which is preliminary data.</text>
</comment>
<evidence type="ECO:0000313" key="11">
    <source>
        <dbReference type="Proteomes" id="UP001194746"/>
    </source>
</evidence>
<dbReference type="SMART" id="SM00906">
    <property type="entry name" value="Fungal_trans"/>
    <property type="match status" value="1"/>
</dbReference>
<dbReference type="GO" id="GO:0043565">
    <property type="term" value="F:sequence-specific DNA binding"/>
    <property type="evidence" value="ECO:0007669"/>
    <property type="project" value="TreeGrafter"/>
</dbReference>
<dbReference type="GO" id="GO:0000981">
    <property type="term" value="F:DNA-binding transcription factor activity, RNA polymerase II-specific"/>
    <property type="evidence" value="ECO:0007669"/>
    <property type="project" value="InterPro"/>
</dbReference>
<dbReference type="Pfam" id="PF00172">
    <property type="entry name" value="Zn_clus"/>
    <property type="match status" value="1"/>
</dbReference>
<evidence type="ECO:0000256" key="6">
    <source>
        <dbReference type="ARBA" id="ARBA00023163"/>
    </source>
</evidence>
<proteinExistence type="predicted"/>
<dbReference type="SUPFAM" id="SSF57701">
    <property type="entry name" value="Zn2/Cys6 DNA-binding domain"/>
    <property type="match status" value="1"/>
</dbReference>
<evidence type="ECO:0000256" key="4">
    <source>
        <dbReference type="ARBA" id="ARBA00023015"/>
    </source>
</evidence>
<keyword evidence="3" id="KW-0862">Zinc</keyword>
<evidence type="ECO:0000256" key="1">
    <source>
        <dbReference type="ARBA" id="ARBA00004123"/>
    </source>
</evidence>
<dbReference type="CDD" id="cd00067">
    <property type="entry name" value="GAL4"/>
    <property type="match status" value="1"/>
</dbReference>
<feature type="domain" description="Zn(2)-C6 fungal-type" evidence="9">
    <location>
        <begin position="15"/>
        <end position="45"/>
    </location>
</feature>
<evidence type="ECO:0000313" key="10">
    <source>
        <dbReference type="EMBL" id="KAF9883419.1"/>
    </source>
</evidence>
<dbReference type="InterPro" id="IPR001138">
    <property type="entry name" value="Zn2Cys6_DnaBD"/>
</dbReference>
<keyword evidence="2" id="KW-0479">Metal-binding</keyword>
<feature type="compositionally biased region" description="Polar residues" evidence="8">
    <location>
        <begin position="74"/>
        <end position="87"/>
    </location>
</feature>